<dbReference type="KEGG" id="mfy:HH212_09530"/>
<dbReference type="Pfam" id="PF13561">
    <property type="entry name" value="adh_short_C2"/>
    <property type="match status" value="1"/>
</dbReference>
<evidence type="ECO:0000256" key="1">
    <source>
        <dbReference type="ARBA" id="ARBA00006484"/>
    </source>
</evidence>
<dbReference type="SMART" id="SM00822">
    <property type="entry name" value="PKS_KR"/>
    <property type="match status" value="1"/>
</dbReference>
<protein>
    <submittedName>
        <fullName evidence="4">SDR family oxidoreductase</fullName>
    </submittedName>
</protein>
<evidence type="ECO:0000256" key="2">
    <source>
        <dbReference type="ARBA" id="ARBA00023002"/>
    </source>
</evidence>
<gene>
    <name evidence="4" type="ORF">HH212_09530</name>
</gene>
<evidence type="ECO:0000313" key="4">
    <source>
        <dbReference type="EMBL" id="QJE00235.1"/>
    </source>
</evidence>
<name>A0A7Z2ZSH6_9BURK</name>
<dbReference type="PRINTS" id="PR00081">
    <property type="entry name" value="GDHRDH"/>
</dbReference>
<dbReference type="GO" id="GO:0016491">
    <property type="term" value="F:oxidoreductase activity"/>
    <property type="evidence" value="ECO:0007669"/>
    <property type="project" value="UniProtKB-KW"/>
</dbReference>
<dbReference type="PANTHER" id="PTHR43639">
    <property type="entry name" value="OXIDOREDUCTASE, SHORT-CHAIN DEHYDROGENASE/REDUCTASE FAMILY (AFU_ORTHOLOGUE AFUA_5G02870)"/>
    <property type="match status" value="1"/>
</dbReference>
<accession>A0A7Z2ZSH6</accession>
<dbReference type="InterPro" id="IPR002347">
    <property type="entry name" value="SDR_fam"/>
</dbReference>
<keyword evidence="2" id="KW-0560">Oxidoreductase</keyword>
<keyword evidence="5" id="KW-1185">Reference proteome</keyword>
<dbReference type="PRINTS" id="PR00080">
    <property type="entry name" value="SDRFAMILY"/>
</dbReference>
<organism evidence="4 5">
    <name type="scientific">Massilia forsythiae</name>
    <dbReference type="NCBI Taxonomy" id="2728020"/>
    <lineage>
        <taxon>Bacteria</taxon>
        <taxon>Pseudomonadati</taxon>
        <taxon>Pseudomonadota</taxon>
        <taxon>Betaproteobacteria</taxon>
        <taxon>Burkholderiales</taxon>
        <taxon>Oxalobacteraceae</taxon>
        <taxon>Telluria group</taxon>
        <taxon>Massilia</taxon>
    </lineage>
</organism>
<dbReference type="PANTHER" id="PTHR43639:SF1">
    <property type="entry name" value="SHORT-CHAIN DEHYDROGENASE_REDUCTASE FAMILY PROTEIN"/>
    <property type="match status" value="1"/>
</dbReference>
<evidence type="ECO:0000259" key="3">
    <source>
        <dbReference type="SMART" id="SM00822"/>
    </source>
</evidence>
<proteinExistence type="inferred from homology"/>
<dbReference type="FunFam" id="3.40.50.720:FF:000084">
    <property type="entry name" value="Short-chain dehydrogenase reductase"/>
    <property type="match status" value="1"/>
</dbReference>
<dbReference type="Proteomes" id="UP000502415">
    <property type="component" value="Chromosome"/>
</dbReference>
<dbReference type="RefSeq" id="WP_170202267.1">
    <property type="nucleotide sequence ID" value="NZ_CP051685.1"/>
</dbReference>
<comment type="similarity">
    <text evidence="1">Belongs to the short-chain dehydrogenases/reductases (SDR) family.</text>
</comment>
<evidence type="ECO:0000313" key="5">
    <source>
        <dbReference type="Proteomes" id="UP000502415"/>
    </source>
</evidence>
<dbReference type="AlphaFoldDB" id="A0A7Z2ZSH6"/>
<dbReference type="InterPro" id="IPR057326">
    <property type="entry name" value="KR_dom"/>
</dbReference>
<dbReference type="SUPFAM" id="SSF51735">
    <property type="entry name" value="NAD(P)-binding Rossmann-fold domains"/>
    <property type="match status" value="1"/>
</dbReference>
<sequence>MNQAINRRIAIITGASRGLGRSMALHLAQTGVDIVFTWQRDEAAAQDTVAAIEALGARAHALRLDVADGASYAPFAAAVHALLQGWGRDGADILVHNAGSGLHAPLLETTEAQFDAMVAIHVKPVLFLTQALAPLLADGARILNISSGLARFTVPGAGAYAAAKGAVEVLTRYLARELASRKISVNTLAPGAIATDFNGGRVRDDAGLNAWVAAQTALGRAGLPDDIGAAAAALLAEGSGWITGQRIEASGGMLL</sequence>
<dbReference type="InterPro" id="IPR036291">
    <property type="entry name" value="NAD(P)-bd_dom_sf"/>
</dbReference>
<reference evidence="4 5" key="1">
    <citation type="submission" date="2020-04" db="EMBL/GenBank/DDBJ databases">
        <title>Genome sequencing of novel species.</title>
        <authorList>
            <person name="Heo J."/>
            <person name="Kim S.-J."/>
            <person name="Kim J.-S."/>
            <person name="Hong S.-B."/>
            <person name="Kwon S.-W."/>
        </authorList>
    </citation>
    <scope>NUCLEOTIDE SEQUENCE [LARGE SCALE GENOMIC DNA]</scope>
    <source>
        <strain evidence="4 5">GN2-R2</strain>
    </source>
</reference>
<dbReference type="EMBL" id="CP051685">
    <property type="protein sequence ID" value="QJE00235.1"/>
    <property type="molecule type" value="Genomic_DNA"/>
</dbReference>
<dbReference type="Gene3D" id="3.40.50.720">
    <property type="entry name" value="NAD(P)-binding Rossmann-like Domain"/>
    <property type="match status" value="1"/>
</dbReference>
<feature type="domain" description="Ketoreductase" evidence="3">
    <location>
        <begin position="8"/>
        <end position="205"/>
    </location>
</feature>